<dbReference type="Proteomes" id="UP001144347">
    <property type="component" value="Unassembled WGS sequence"/>
</dbReference>
<feature type="domain" description="Fucosyltransferase C-terminal" evidence="4">
    <location>
        <begin position="142"/>
        <end position="243"/>
    </location>
</feature>
<proteinExistence type="inferred from homology"/>
<dbReference type="RefSeq" id="WP_269427750.1">
    <property type="nucleotide sequence ID" value="NZ_JAPWGM010000003.1"/>
</dbReference>
<protein>
    <submittedName>
        <fullName evidence="5">Glycosyltransferase family 10</fullName>
    </submittedName>
</protein>
<evidence type="ECO:0000256" key="2">
    <source>
        <dbReference type="ARBA" id="ARBA00022676"/>
    </source>
</evidence>
<dbReference type="EMBL" id="JAPWGM010000003">
    <property type="protein sequence ID" value="MCZ4244698.1"/>
    <property type="molecule type" value="Genomic_DNA"/>
</dbReference>
<keyword evidence="2" id="KW-0328">Glycosyltransferase</keyword>
<evidence type="ECO:0000313" key="6">
    <source>
        <dbReference type="Proteomes" id="UP001144347"/>
    </source>
</evidence>
<comment type="similarity">
    <text evidence="1">Belongs to the glycosyltransferase 10 family.</text>
</comment>
<dbReference type="InterPro" id="IPR055270">
    <property type="entry name" value="Glyco_tran_10_C"/>
</dbReference>
<evidence type="ECO:0000313" key="5">
    <source>
        <dbReference type="EMBL" id="MCZ4244698.1"/>
    </source>
</evidence>
<dbReference type="SUPFAM" id="SSF53756">
    <property type="entry name" value="UDP-Glycosyltransferase/glycogen phosphorylase"/>
    <property type="match status" value="1"/>
</dbReference>
<evidence type="ECO:0000259" key="4">
    <source>
        <dbReference type="Pfam" id="PF00852"/>
    </source>
</evidence>
<sequence>MNKKVIKLTTPWGQSFFNDRISTLEQNSGYIFEIDNDCDYCDYWVVWGGLGENNKKIRVKTSKTIFLTDEVHEFKTYNKKFIDQFDAVITPRKDIKHSKVISSHELNTWHILKTYNELIELNELPKSKNISVVSSDLTDLPGHKLRYALVNKLIGHFKDRLDVYGRGFNPIENKWDALAPYRYSIAIENNSFPGYFTEKLSECYLSLAMPVYYGCPDIENFFDTNSMLIIDIYDYQHTIKQIEQLLEEDPYQQKLPLLVKQKNKYLENYNIFNALPKILTKEFEEAGKHEANRYVRLRPQNNFLKYQIIRKVKNRIFNNFKK</sequence>
<comment type="caution">
    <text evidence="5">The sequence shown here is derived from an EMBL/GenBank/DDBJ whole genome shotgun (WGS) entry which is preliminary data.</text>
</comment>
<dbReference type="InterPro" id="IPR038577">
    <property type="entry name" value="GT10-like_C_sf"/>
</dbReference>
<reference evidence="5" key="1">
    <citation type="submission" date="2022-12" db="EMBL/GenBank/DDBJ databases">
        <title>Genome sequence of HCMS5-2.</title>
        <authorList>
            <person name="Woo H."/>
        </authorList>
    </citation>
    <scope>NUCLEOTIDE SEQUENCE</scope>
    <source>
        <strain evidence="5">HCMS5-2</strain>
    </source>
</reference>
<gene>
    <name evidence="5" type="ORF">O0955_11865</name>
</gene>
<evidence type="ECO:0000256" key="3">
    <source>
        <dbReference type="ARBA" id="ARBA00022679"/>
    </source>
</evidence>
<name>A0ABT4LC26_9SPHI</name>
<dbReference type="PANTHER" id="PTHR11929:SF194">
    <property type="entry name" value="ALPHA-(1,3)-FUCOSYLTRANSFERASE 10"/>
    <property type="match status" value="1"/>
</dbReference>
<evidence type="ECO:0000256" key="1">
    <source>
        <dbReference type="ARBA" id="ARBA00008919"/>
    </source>
</evidence>
<dbReference type="Pfam" id="PF00852">
    <property type="entry name" value="Glyco_transf_10"/>
    <property type="match status" value="1"/>
</dbReference>
<keyword evidence="6" id="KW-1185">Reference proteome</keyword>
<dbReference type="PANTHER" id="PTHR11929">
    <property type="entry name" value="ALPHA- 1,3 -FUCOSYLTRANSFERASE"/>
    <property type="match status" value="1"/>
</dbReference>
<organism evidence="5 6">
    <name type="scientific">Pedobacter punctiformis</name>
    <dbReference type="NCBI Taxonomy" id="3004097"/>
    <lineage>
        <taxon>Bacteria</taxon>
        <taxon>Pseudomonadati</taxon>
        <taxon>Bacteroidota</taxon>
        <taxon>Sphingobacteriia</taxon>
        <taxon>Sphingobacteriales</taxon>
        <taxon>Sphingobacteriaceae</taxon>
        <taxon>Pedobacter</taxon>
    </lineage>
</organism>
<dbReference type="InterPro" id="IPR001503">
    <property type="entry name" value="Glyco_trans_10"/>
</dbReference>
<keyword evidence="3" id="KW-0808">Transferase</keyword>
<accession>A0ABT4LC26</accession>
<dbReference type="Gene3D" id="3.40.50.11660">
    <property type="entry name" value="Glycosyl transferase family 10, C-terminal domain"/>
    <property type="match status" value="1"/>
</dbReference>